<feature type="compositionally biased region" description="Pro residues" evidence="1">
    <location>
        <begin position="757"/>
        <end position="769"/>
    </location>
</feature>
<dbReference type="GeneID" id="113498180"/>
<dbReference type="OrthoDB" id="20872at2759"/>
<dbReference type="Proteomes" id="UP000322000">
    <property type="component" value="Chromosome 10"/>
</dbReference>
<dbReference type="KEGG" id="tnl:113498180"/>
<protein>
    <submittedName>
        <fullName evidence="3">Uncharacterized protein LOC113498180</fullName>
    </submittedName>
</protein>
<feature type="region of interest" description="Disordered" evidence="1">
    <location>
        <begin position="661"/>
        <end position="791"/>
    </location>
</feature>
<feature type="region of interest" description="Disordered" evidence="1">
    <location>
        <begin position="1"/>
        <end position="49"/>
    </location>
</feature>
<feature type="region of interest" description="Disordered" evidence="1">
    <location>
        <begin position="62"/>
        <end position="89"/>
    </location>
</feature>
<keyword evidence="2" id="KW-1185">Reference proteome</keyword>
<feature type="compositionally biased region" description="Polar residues" evidence="1">
    <location>
        <begin position="782"/>
        <end position="791"/>
    </location>
</feature>
<feature type="region of interest" description="Disordered" evidence="1">
    <location>
        <begin position="367"/>
        <end position="389"/>
    </location>
</feature>
<sequence>MYDISETPELRSDLAETSRSELLITTEEKTMHTYEKEQESPTSDEFEMVDKPSEMDDFVVIEEVAKEAQETDPEGKKSTSSASGSLSDDELLQYELEQKKLAAQELAEIEAGRRWIQMQFEGDPRYDYERVPLEDIKEEEMTDFDASRIGSLTSQKESIGSYGSFRNSYGSLSESEMASRIRFRVKGDNDDISISSLQEFENLERALMEQYQQHSSSSQDSLNGSLPRRYILSKSQGDDISVSSLKEFEGLESACLEALKAEILAKQKEALLMADPKEVSGYFLEKEKGLQCSSSESSPPQKGGSPSQKGGSPSQKVGSYGSPSQKILTESASIRKLIDQQMAIEQKLQQQVTPKVITVKKFDDRGAFFVPEPEPGTSESEPEPQAEVTEECKKSSSFVCAAAPSDGSAESIPGDCEEMMKILDQEEKSKQSQSQAVTRTFTDGGVIEVVRTTTVIQQRFVDGKKVSETVSSTDGDGAVDIPSRPRQLEESAMSYGSEMSSSITSQPSEMDSLMTVLDRHVEGEVVTVTRQTITMTDKPEELELSREGSMVRELSPSSGRSIAHSVISFSGKQFTDPASGSWSGQDEDMSSSGSFSRARADLMLGSTDSLEATSSNATRATYNYEVDTPMTGSLTSGGSNTMVSSLDTLDPITAVQMESLEHQSTSEHYSHDYEVQEPDSDTERLELDSRTPRAKERTIMFDSTDTLSAVSGDGSVKEAAVETPAPTFYIGDTPITRGERREDDDGQPALSGSAPASLPPATQPSPPIPAQRRSLSMLAKSPPSSLDETKK</sequence>
<evidence type="ECO:0000313" key="3">
    <source>
        <dbReference type="RefSeq" id="XP_026733923.1"/>
    </source>
</evidence>
<feature type="compositionally biased region" description="Basic and acidic residues" evidence="1">
    <location>
        <begin position="681"/>
        <end position="699"/>
    </location>
</feature>
<reference evidence="3" key="1">
    <citation type="submission" date="2025-08" db="UniProtKB">
        <authorList>
            <consortium name="RefSeq"/>
        </authorList>
    </citation>
    <scope>IDENTIFICATION</scope>
</reference>
<feature type="compositionally biased region" description="Low complexity" evidence="1">
    <location>
        <begin position="293"/>
        <end position="316"/>
    </location>
</feature>
<evidence type="ECO:0000256" key="1">
    <source>
        <dbReference type="SAM" id="MobiDB-lite"/>
    </source>
</evidence>
<feature type="compositionally biased region" description="Basic and acidic residues" evidence="1">
    <location>
        <begin position="8"/>
        <end position="19"/>
    </location>
</feature>
<proteinExistence type="predicted"/>
<dbReference type="RefSeq" id="XP_026733923.1">
    <property type="nucleotide sequence ID" value="XM_026878122.1"/>
</dbReference>
<name>A0A7E5VZY0_TRINI</name>
<feature type="region of interest" description="Disordered" evidence="1">
    <location>
        <begin position="574"/>
        <end position="595"/>
    </location>
</feature>
<feature type="compositionally biased region" description="Basic and acidic residues" evidence="1">
    <location>
        <begin position="26"/>
        <end position="39"/>
    </location>
</feature>
<accession>A0A7E5VZY0</accession>
<feature type="region of interest" description="Disordered" evidence="1">
    <location>
        <begin position="290"/>
        <end position="325"/>
    </location>
</feature>
<dbReference type="InParanoid" id="A0A7E5VZY0"/>
<evidence type="ECO:0000313" key="2">
    <source>
        <dbReference type="Proteomes" id="UP000322000"/>
    </source>
</evidence>
<dbReference type="AlphaFoldDB" id="A0A7E5VZY0"/>
<feature type="compositionally biased region" description="Basic and acidic residues" evidence="1">
    <location>
        <begin position="63"/>
        <end position="77"/>
    </location>
</feature>
<feature type="compositionally biased region" description="Basic and acidic residues" evidence="1">
    <location>
        <begin position="661"/>
        <end position="674"/>
    </location>
</feature>
<organism evidence="2 3">
    <name type="scientific">Trichoplusia ni</name>
    <name type="common">Cabbage looper</name>
    <dbReference type="NCBI Taxonomy" id="7111"/>
    <lineage>
        <taxon>Eukaryota</taxon>
        <taxon>Metazoa</taxon>
        <taxon>Ecdysozoa</taxon>
        <taxon>Arthropoda</taxon>
        <taxon>Hexapoda</taxon>
        <taxon>Insecta</taxon>
        <taxon>Pterygota</taxon>
        <taxon>Neoptera</taxon>
        <taxon>Endopterygota</taxon>
        <taxon>Lepidoptera</taxon>
        <taxon>Glossata</taxon>
        <taxon>Ditrysia</taxon>
        <taxon>Noctuoidea</taxon>
        <taxon>Noctuidae</taxon>
        <taxon>Plusiinae</taxon>
        <taxon>Trichoplusia</taxon>
    </lineage>
</organism>
<gene>
    <name evidence="3" type="primary">LOC113498180</name>
</gene>